<dbReference type="EMBL" id="AY530877">
    <property type="protein sequence ID" value="AAS10416.1"/>
    <property type="molecule type" value="Genomic_DNA"/>
</dbReference>
<proteinExistence type="predicted"/>
<keyword evidence="2" id="KW-0472">Membrane</keyword>
<feature type="region of interest" description="Disordered" evidence="1">
    <location>
        <begin position="200"/>
        <end position="219"/>
    </location>
</feature>
<evidence type="ECO:0000259" key="3">
    <source>
        <dbReference type="Pfam" id="PF02440"/>
    </source>
</evidence>
<dbReference type="InterPro" id="IPR003471">
    <property type="entry name" value="Adeno_E3_CR1"/>
</dbReference>
<reference evidence="4 5" key="1">
    <citation type="journal article" date="2004" name="Virology">
        <title>Complete nucleotide sequences and genome organization of four chimpanzee adenoviruses.</title>
        <authorList>
            <person name="Roy S."/>
            <person name="Gao G."/>
            <person name="Clawson D.S."/>
            <person name="Vandenberghe L.H."/>
            <person name="Farina S.F."/>
            <person name="Wilson J.M."/>
        </authorList>
    </citation>
    <scope>NUCLEOTIDE SEQUENCE [LARGE SCALE GENOMIC DNA]</scope>
    <source>
        <strain evidence="4">ATCC VR-592</strain>
    </source>
</reference>
<evidence type="ECO:0000313" key="4">
    <source>
        <dbReference type="EMBL" id="AAS10416.1"/>
    </source>
</evidence>
<feature type="region of interest" description="Disordered" evidence="1">
    <location>
        <begin position="117"/>
        <end position="139"/>
    </location>
</feature>
<keyword evidence="2" id="KW-1133">Transmembrane helix</keyword>
<evidence type="ECO:0000256" key="2">
    <source>
        <dbReference type="SAM" id="Phobius"/>
    </source>
</evidence>
<feature type="transmembrane region" description="Helical" evidence="2">
    <location>
        <begin position="227"/>
        <end position="248"/>
    </location>
</feature>
<evidence type="ECO:0000313" key="5">
    <source>
        <dbReference type="Proteomes" id="UP000111157"/>
    </source>
</evidence>
<sequence>MKAVSALVFCSLIGIVFNSKITRVSFIKHVNVTEGDNITLAGVEGAQNTTWTKYHLGWRDICTWNVTYYCIGVNLTIVNANQSQNGLIKGQSVSVTSDGYYTQHSFNYNITVIPLPTPSPPSTTTQTTTYSTSNQPTTTTAAEVASSSGVRVAFLMLAPSSSPTASTNEQTTEFLSTVESHTTATSSAFSSTANLSSLSSTPISPATTPSPAPLPTPLKQTDGGMQWQITLLIVIGLVILAVLLYYIFCRRIPNAHRKPAYKPIVIGQPEPLQVEGGLRNLLFSFTVW</sequence>
<protein>
    <submittedName>
        <fullName evidence="4">E3 31 kDa</fullName>
    </submittedName>
</protein>
<feature type="compositionally biased region" description="Low complexity" evidence="1">
    <location>
        <begin position="122"/>
        <end position="139"/>
    </location>
</feature>
<dbReference type="Pfam" id="PF02440">
    <property type="entry name" value="Adeno_E3_CR1"/>
    <property type="match status" value="1"/>
</dbReference>
<evidence type="ECO:0000256" key="1">
    <source>
        <dbReference type="SAM" id="MobiDB-lite"/>
    </source>
</evidence>
<name>Q6QPC9_9ADEN</name>
<dbReference type="Proteomes" id="UP000111157">
    <property type="component" value="Genome"/>
</dbReference>
<feature type="domain" description="Adenovirus E3 region protein CR1" evidence="3">
    <location>
        <begin position="28"/>
        <end position="101"/>
    </location>
</feature>
<keyword evidence="2" id="KW-0812">Transmembrane</keyword>
<organism evidence="4 5">
    <name type="scientific">Simian adenovirus 23</name>
    <dbReference type="NCBI Taxonomy" id="35266"/>
    <lineage>
        <taxon>Viruses</taxon>
        <taxon>Varidnaviria</taxon>
        <taxon>Bamfordvirae</taxon>
        <taxon>Preplasmiviricota</taxon>
        <taxon>Polisuviricotina</taxon>
        <taxon>Pharingeaviricetes</taxon>
        <taxon>Rowavirales</taxon>
        <taxon>Adenoviridae</taxon>
        <taxon>Mastadenovirus</taxon>
        <taxon>Mastadenovirus exoticum</taxon>
        <taxon>Human mastadenovirus E</taxon>
    </lineage>
</organism>
<accession>Q6QPC9</accession>